<accession>A0A0S4KG55</accession>
<feature type="transmembrane region" description="Helical" evidence="9">
    <location>
        <begin position="107"/>
        <end position="125"/>
    </location>
</feature>
<dbReference type="GO" id="GO:0000139">
    <property type="term" value="C:Golgi membrane"/>
    <property type="evidence" value="ECO:0007669"/>
    <property type="project" value="UniProtKB-SubCell"/>
</dbReference>
<sequence length="258" mass="29359">MKEQSRQMFGENPDSNMMMQLGLSYGQRVFQEGEKGLSKYLPILNDVRRYFRVNNQYVKKKLLMIFFPFNKQFSRQQYQFEDDSGANGNNAAPTQLPPTDDVCSFDLYIPLMALITYVTICGFVRGINQGSLGADFLASTLTSIFFWVFLEVAVIKIFRYIMNLPQTFAALDIVALCGYKYVGVSLLVLFRETFALHGHILAMLSTLYIAAAAAFFAYRAMSEFYSRDGKVPVQARPLVYGAAGLQIPFVLWFSMRPF</sequence>
<reference evidence="11" key="1">
    <citation type="submission" date="2015-09" db="EMBL/GenBank/DDBJ databases">
        <authorList>
            <consortium name="Pathogen Informatics"/>
        </authorList>
    </citation>
    <scope>NUCLEOTIDE SEQUENCE [LARGE SCALE GENOMIC DNA]</scope>
    <source>
        <strain evidence="11">Lake Konstanz</strain>
    </source>
</reference>
<keyword evidence="2 9" id="KW-0813">Transport</keyword>
<dbReference type="InterPro" id="IPR005578">
    <property type="entry name" value="Yif1_fam"/>
</dbReference>
<evidence type="ECO:0000256" key="2">
    <source>
        <dbReference type="ARBA" id="ARBA00022448"/>
    </source>
</evidence>
<dbReference type="PANTHER" id="PTHR14083">
    <property type="entry name" value="YIP1 INTERACTING FACTOR HOMOLOG YIF1 PROTEIN"/>
    <property type="match status" value="1"/>
</dbReference>
<evidence type="ECO:0000256" key="6">
    <source>
        <dbReference type="ARBA" id="ARBA00022989"/>
    </source>
</evidence>
<feature type="transmembrane region" description="Helical" evidence="9">
    <location>
        <begin position="238"/>
        <end position="255"/>
    </location>
</feature>
<keyword evidence="6 9" id="KW-1133">Transmembrane helix</keyword>
<evidence type="ECO:0000313" key="10">
    <source>
        <dbReference type="EMBL" id="CUI12706.1"/>
    </source>
</evidence>
<evidence type="ECO:0000256" key="8">
    <source>
        <dbReference type="ARBA" id="ARBA00023136"/>
    </source>
</evidence>
<dbReference type="OMA" id="GWFFQVM"/>
<evidence type="ECO:0000256" key="7">
    <source>
        <dbReference type="ARBA" id="ARBA00023034"/>
    </source>
</evidence>
<evidence type="ECO:0000256" key="9">
    <source>
        <dbReference type="RuleBase" id="RU368073"/>
    </source>
</evidence>
<evidence type="ECO:0000256" key="1">
    <source>
        <dbReference type="ARBA" id="ARBA00009727"/>
    </source>
</evidence>
<feature type="transmembrane region" description="Helical" evidence="9">
    <location>
        <begin position="196"/>
        <end position="218"/>
    </location>
</feature>
<organism evidence="10 11">
    <name type="scientific">Bodo saltans</name>
    <name type="common">Flagellated protozoan</name>
    <dbReference type="NCBI Taxonomy" id="75058"/>
    <lineage>
        <taxon>Eukaryota</taxon>
        <taxon>Discoba</taxon>
        <taxon>Euglenozoa</taxon>
        <taxon>Kinetoplastea</taxon>
        <taxon>Metakinetoplastina</taxon>
        <taxon>Eubodonida</taxon>
        <taxon>Bodonidae</taxon>
        <taxon>Bodo</taxon>
    </lineage>
</organism>
<feature type="transmembrane region" description="Helical" evidence="9">
    <location>
        <begin position="170"/>
        <end position="190"/>
    </location>
</feature>
<keyword evidence="8 9" id="KW-0472">Membrane</keyword>
<comment type="function">
    <text evidence="9">Has a role in transport between endoplasmic reticulum and Golgi.</text>
</comment>
<dbReference type="EMBL" id="CYKH01000281">
    <property type="protein sequence ID" value="CUI12706.1"/>
    <property type="molecule type" value="Genomic_DNA"/>
</dbReference>
<keyword evidence="7 9" id="KW-0333">Golgi apparatus</keyword>
<dbReference type="GO" id="GO:0005789">
    <property type="term" value="C:endoplasmic reticulum membrane"/>
    <property type="evidence" value="ECO:0007669"/>
    <property type="project" value="UniProtKB-SubCell"/>
</dbReference>
<dbReference type="AlphaFoldDB" id="A0A0S4KG55"/>
<name>A0A0S4KG55_BODSA</name>
<dbReference type="GO" id="GO:0030134">
    <property type="term" value="C:COPII-coated ER to Golgi transport vesicle"/>
    <property type="evidence" value="ECO:0007669"/>
    <property type="project" value="TreeGrafter"/>
</dbReference>
<evidence type="ECO:0000313" key="11">
    <source>
        <dbReference type="Proteomes" id="UP000051952"/>
    </source>
</evidence>
<feature type="transmembrane region" description="Helical" evidence="9">
    <location>
        <begin position="137"/>
        <end position="158"/>
    </location>
</feature>
<dbReference type="GO" id="GO:0006888">
    <property type="term" value="P:endoplasmic reticulum to Golgi vesicle-mediated transport"/>
    <property type="evidence" value="ECO:0007669"/>
    <property type="project" value="UniProtKB-UniRule"/>
</dbReference>
<dbReference type="Pfam" id="PF03878">
    <property type="entry name" value="YIF1"/>
    <property type="match status" value="1"/>
</dbReference>
<proteinExistence type="inferred from homology"/>
<keyword evidence="3 9" id="KW-0812">Transmembrane</keyword>
<keyword evidence="11" id="KW-1185">Reference proteome</keyword>
<dbReference type="GO" id="GO:0005793">
    <property type="term" value="C:endoplasmic reticulum-Golgi intermediate compartment"/>
    <property type="evidence" value="ECO:0007669"/>
    <property type="project" value="UniProtKB-UniRule"/>
</dbReference>
<dbReference type="PANTHER" id="PTHR14083:SF0">
    <property type="entry name" value="YIP1D-INTERACTING FACTOR 1, ISOFORM C"/>
    <property type="match status" value="1"/>
</dbReference>
<dbReference type="VEuPathDB" id="TriTrypDB:BSAL_60895"/>
<evidence type="ECO:0000256" key="4">
    <source>
        <dbReference type="ARBA" id="ARBA00022824"/>
    </source>
</evidence>
<keyword evidence="5 9" id="KW-0653">Protein transport</keyword>
<dbReference type="GO" id="GO:0015031">
    <property type="term" value="P:protein transport"/>
    <property type="evidence" value="ECO:0007669"/>
    <property type="project" value="UniProtKB-KW"/>
</dbReference>
<keyword evidence="4 9" id="KW-0256">Endoplasmic reticulum</keyword>
<evidence type="ECO:0000256" key="3">
    <source>
        <dbReference type="ARBA" id="ARBA00022692"/>
    </source>
</evidence>
<dbReference type="Proteomes" id="UP000051952">
    <property type="component" value="Unassembled WGS sequence"/>
</dbReference>
<comment type="subcellular location">
    <subcellularLocation>
        <location evidence="9">Endoplasmic reticulum membrane</location>
        <topology evidence="9">Multi-pass membrane protein</topology>
    </subcellularLocation>
    <subcellularLocation>
        <location evidence="9">Golgi apparatus membrane</location>
        <topology evidence="9">Multi-pass membrane protein</topology>
    </subcellularLocation>
</comment>
<protein>
    <recommendedName>
        <fullName evidence="9">Protein YIF1</fullName>
    </recommendedName>
</protein>
<comment type="similarity">
    <text evidence="1 9">Belongs to the YIF1 family.</text>
</comment>
<dbReference type="OrthoDB" id="337750at2759"/>
<evidence type="ECO:0000256" key="5">
    <source>
        <dbReference type="ARBA" id="ARBA00022927"/>
    </source>
</evidence>
<gene>
    <name evidence="10" type="ORF">BSAL_60895</name>
</gene>